<reference evidence="1" key="1">
    <citation type="submission" date="2016-03" db="EMBL/GenBank/DDBJ databases">
        <title>Mechanisms controlling the formation of the plant cell surface in tip-growing cells are functionally conserved among land plants.</title>
        <authorList>
            <person name="Honkanen S."/>
            <person name="Jones V.A."/>
            <person name="Morieri G."/>
            <person name="Champion C."/>
            <person name="Hetherington A.J."/>
            <person name="Kelly S."/>
            <person name="Saint-Marcoux D."/>
            <person name="Proust H."/>
            <person name="Prescott H."/>
            <person name="Dolan L."/>
        </authorList>
    </citation>
    <scope>NUCLEOTIDE SEQUENCE [LARGE SCALE GENOMIC DNA]</scope>
    <source>
        <tissue evidence="1">Whole gametophyte</tissue>
    </source>
</reference>
<name>A0A176W3C6_MARPO</name>
<proteinExistence type="predicted"/>
<dbReference type="Proteomes" id="UP000077202">
    <property type="component" value="Unassembled WGS sequence"/>
</dbReference>
<protein>
    <submittedName>
        <fullName evidence="1">Uncharacterized protein</fullName>
    </submittedName>
</protein>
<organism evidence="1 2">
    <name type="scientific">Marchantia polymorpha subsp. ruderalis</name>
    <dbReference type="NCBI Taxonomy" id="1480154"/>
    <lineage>
        <taxon>Eukaryota</taxon>
        <taxon>Viridiplantae</taxon>
        <taxon>Streptophyta</taxon>
        <taxon>Embryophyta</taxon>
        <taxon>Marchantiophyta</taxon>
        <taxon>Marchantiopsida</taxon>
        <taxon>Marchantiidae</taxon>
        <taxon>Marchantiales</taxon>
        <taxon>Marchantiaceae</taxon>
        <taxon>Marchantia</taxon>
    </lineage>
</organism>
<gene>
    <name evidence="1" type="ORF">AXG93_1927s1010</name>
</gene>
<keyword evidence="2" id="KW-1185">Reference proteome</keyword>
<evidence type="ECO:0000313" key="1">
    <source>
        <dbReference type="EMBL" id="OAE27547.1"/>
    </source>
</evidence>
<evidence type="ECO:0000313" key="2">
    <source>
        <dbReference type="Proteomes" id="UP000077202"/>
    </source>
</evidence>
<sequence>MATGTCASNLVLLGPYFISNDRASPASRNFVLGDSSRKAHHNRPSSSGLLSVLFDSVSSPSLGNNEFSSNPRLQTNARRMGQTGTEMNQEDYRSIIQGYLDKTVNGAAPLRRQTISSYSPMMPEKLESKGGPYETTIAAIAAAGPAEHKRPAREDNWPLNTRRKARHNLGQAHYELHTAAEGRNGGSFFSSHYGGMMTFATGNE</sequence>
<accession>A0A176W3C6</accession>
<comment type="caution">
    <text evidence="1">The sequence shown here is derived from an EMBL/GenBank/DDBJ whole genome shotgun (WGS) entry which is preliminary data.</text>
</comment>
<dbReference type="EMBL" id="LVLJ01001863">
    <property type="protein sequence ID" value="OAE27547.1"/>
    <property type="molecule type" value="Genomic_DNA"/>
</dbReference>
<dbReference type="AlphaFoldDB" id="A0A176W3C6"/>